<feature type="region of interest" description="Disordered" evidence="1">
    <location>
        <begin position="130"/>
        <end position="159"/>
    </location>
</feature>
<feature type="compositionally biased region" description="Polar residues" evidence="1">
    <location>
        <begin position="195"/>
        <end position="219"/>
    </location>
</feature>
<feature type="region of interest" description="Disordered" evidence="1">
    <location>
        <begin position="26"/>
        <end position="80"/>
    </location>
</feature>
<dbReference type="EMBL" id="JAIXMP010000002">
    <property type="protein sequence ID" value="KAI9276982.1"/>
    <property type="molecule type" value="Genomic_DNA"/>
</dbReference>
<reference evidence="3" key="1">
    <citation type="journal article" date="2022" name="IScience">
        <title>Evolution of zygomycete secretomes and the origins of terrestrial fungal ecologies.</title>
        <authorList>
            <person name="Chang Y."/>
            <person name="Wang Y."/>
            <person name="Mondo S."/>
            <person name="Ahrendt S."/>
            <person name="Andreopoulos W."/>
            <person name="Barry K."/>
            <person name="Beard J."/>
            <person name="Benny G.L."/>
            <person name="Blankenship S."/>
            <person name="Bonito G."/>
            <person name="Cuomo C."/>
            <person name="Desiro A."/>
            <person name="Gervers K.A."/>
            <person name="Hundley H."/>
            <person name="Kuo A."/>
            <person name="LaButti K."/>
            <person name="Lang B.F."/>
            <person name="Lipzen A."/>
            <person name="O'Donnell K."/>
            <person name="Pangilinan J."/>
            <person name="Reynolds N."/>
            <person name="Sandor L."/>
            <person name="Smith M.E."/>
            <person name="Tsang A."/>
            <person name="Grigoriev I.V."/>
            <person name="Stajich J.E."/>
            <person name="Spatafora J.W."/>
        </authorList>
    </citation>
    <scope>NUCLEOTIDE SEQUENCE</scope>
    <source>
        <strain evidence="3">RSA 2281</strain>
    </source>
</reference>
<dbReference type="InterPro" id="IPR011993">
    <property type="entry name" value="PH-like_dom_sf"/>
</dbReference>
<dbReference type="InterPro" id="IPR041681">
    <property type="entry name" value="PH_9"/>
</dbReference>
<comment type="caution">
    <text evidence="3">The sequence shown here is derived from an EMBL/GenBank/DDBJ whole genome shotgun (WGS) entry which is preliminary data.</text>
</comment>
<reference evidence="3" key="2">
    <citation type="submission" date="2023-02" db="EMBL/GenBank/DDBJ databases">
        <authorList>
            <consortium name="DOE Joint Genome Institute"/>
            <person name="Mondo S.J."/>
            <person name="Chang Y."/>
            <person name="Wang Y."/>
            <person name="Ahrendt S."/>
            <person name="Andreopoulos W."/>
            <person name="Barry K."/>
            <person name="Beard J."/>
            <person name="Benny G.L."/>
            <person name="Blankenship S."/>
            <person name="Bonito G."/>
            <person name="Cuomo C."/>
            <person name="Desiro A."/>
            <person name="Gervers K.A."/>
            <person name="Hundley H."/>
            <person name="Kuo A."/>
            <person name="LaButti K."/>
            <person name="Lang B.F."/>
            <person name="Lipzen A."/>
            <person name="O'Donnell K."/>
            <person name="Pangilinan J."/>
            <person name="Reynolds N."/>
            <person name="Sandor L."/>
            <person name="Smith M.W."/>
            <person name="Tsang A."/>
            <person name="Grigoriev I.V."/>
            <person name="Stajich J.E."/>
            <person name="Spatafora J.W."/>
        </authorList>
    </citation>
    <scope>NUCLEOTIDE SEQUENCE</scope>
    <source>
        <strain evidence="3">RSA 2281</strain>
    </source>
</reference>
<evidence type="ECO:0000259" key="2">
    <source>
        <dbReference type="PROSITE" id="PS50003"/>
    </source>
</evidence>
<dbReference type="Gene3D" id="2.30.29.30">
    <property type="entry name" value="Pleckstrin-homology domain (PH domain)/Phosphotyrosine-binding domain (PTB)"/>
    <property type="match status" value="1"/>
</dbReference>
<dbReference type="PROSITE" id="PS50003">
    <property type="entry name" value="PH_DOMAIN"/>
    <property type="match status" value="1"/>
</dbReference>
<feature type="compositionally biased region" description="Low complexity" evidence="1">
    <location>
        <begin position="63"/>
        <end position="80"/>
    </location>
</feature>
<proteinExistence type="predicted"/>
<feature type="domain" description="PH" evidence="2">
    <location>
        <begin position="269"/>
        <end position="416"/>
    </location>
</feature>
<organism evidence="3 4">
    <name type="scientific">Phascolomyces articulosus</name>
    <dbReference type="NCBI Taxonomy" id="60185"/>
    <lineage>
        <taxon>Eukaryota</taxon>
        <taxon>Fungi</taxon>
        <taxon>Fungi incertae sedis</taxon>
        <taxon>Mucoromycota</taxon>
        <taxon>Mucoromycotina</taxon>
        <taxon>Mucoromycetes</taxon>
        <taxon>Mucorales</taxon>
        <taxon>Lichtheimiaceae</taxon>
        <taxon>Phascolomyces</taxon>
    </lineage>
</organism>
<dbReference type="Proteomes" id="UP001209540">
    <property type="component" value="Unassembled WGS sequence"/>
</dbReference>
<feature type="region of interest" description="Disordered" evidence="1">
    <location>
        <begin position="195"/>
        <end position="236"/>
    </location>
</feature>
<evidence type="ECO:0000313" key="3">
    <source>
        <dbReference type="EMBL" id="KAI9276982.1"/>
    </source>
</evidence>
<dbReference type="InterPro" id="IPR001849">
    <property type="entry name" value="PH_domain"/>
</dbReference>
<dbReference type="Pfam" id="PF15410">
    <property type="entry name" value="PH_9"/>
    <property type="match status" value="1"/>
</dbReference>
<name>A0AAD5KPM6_9FUNG</name>
<protein>
    <submittedName>
        <fullName evidence="3">Pleckstrin homology domain-containing protein</fullName>
    </submittedName>
</protein>
<accession>A0AAD5KPM6</accession>
<dbReference type="SUPFAM" id="SSF50729">
    <property type="entry name" value="PH domain-like"/>
    <property type="match status" value="1"/>
</dbReference>
<gene>
    <name evidence="3" type="ORF">BDA99DRAFT_494594</name>
</gene>
<sequence length="536" mass="59977">MSRSAFVRNTMNAARAQYERNTVSMQLSAEEEENTPLREDHRNSNITFQSFDSRSQSYDLKRTNSCKSSTSSNTGTNGSSLGRFYSTAASSLDMTPAAVVHGNHPMGSKGWQSEVEAILREMYVSIRNRQIRHPASKDDSGQEETNTRHSRRRSLQITGSRVGAFKRSVGTIMWKAARESMVVSEHAELDRFYGTATNTTNDGTPASPRSTTSVHSNSFPRRRSMTSLKSSFSQSSHLTQQSNSITAYQSVAPLLHHSELPTSYTSAAPYYKEGLLVRKHLLERAGQKAKHRDWKECFLVVDRGEIRMYRLDGGPSDQRSKSMARSSIMISRVNLAEALANNPTTAVGGGDWLANAETIGEIDLKHTLSNALPSGYSRQRPHAFALQQPNGGVFLFQVGSAEQVVEWVSTCNYWAARESKEPLMGGVSNMEYGWGGCLDCISLEDDEQVDTVVSWQNNAFPPVTIHEWQPPVPPSVGSAMEEAAQLDTLHKHVSKLNDELDKHRDIKRRMELRVRDKRTYCDDDHWMGSYLILTKI</sequence>
<keyword evidence="4" id="KW-1185">Reference proteome</keyword>
<feature type="compositionally biased region" description="Low complexity" evidence="1">
    <location>
        <begin position="225"/>
        <end position="236"/>
    </location>
</feature>
<evidence type="ECO:0000256" key="1">
    <source>
        <dbReference type="SAM" id="MobiDB-lite"/>
    </source>
</evidence>
<dbReference type="SMART" id="SM00233">
    <property type="entry name" value="PH"/>
    <property type="match status" value="1"/>
</dbReference>
<dbReference type="AlphaFoldDB" id="A0AAD5KPM6"/>
<evidence type="ECO:0000313" key="4">
    <source>
        <dbReference type="Proteomes" id="UP001209540"/>
    </source>
</evidence>
<feature type="compositionally biased region" description="Polar residues" evidence="1">
    <location>
        <begin position="44"/>
        <end position="58"/>
    </location>
</feature>